<feature type="non-terminal residue" evidence="1">
    <location>
        <position position="107"/>
    </location>
</feature>
<accession>A0A9P5VG79</accession>
<comment type="caution">
    <text evidence="1">The sequence shown here is derived from an EMBL/GenBank/DDBJ whole genome shotgun (WGS) entry which is preliminary data.</text>
</comment>
<gene>
    <name evidence="1" type="ORF">BG006_003649</name>
</gene>
<evidence type="ECO:0000313" key="2">
    <source>
        <dbReference type="Proteomes" id="UP000696485"/>
    </source>
</evidence>
<name>A0A9P5VG79_9FUNG</name>
<dbReference type="Proteomes" id="UP000696485">
    <property type="component" value="Unassembled WGS sequence"/>
</dbReference>
<reference evidence="1" key="1">
    <citation type="journal article" date="2020" name="Fungal Divers.">
        <title>Resolving the Mortierellaceae phylogeny through synthesis of multi-gene phylogenetics and phylogenomics.</title>
        <authorList>
            <person name="Vandepol N."/>
            <person name="Liber J."/>
            <person name="Desiro A."/>
            <person name="Na H."/>
            <person name="Kennedy M."/>
            <person name="Barry K."/>
            <person name="Grigoriev I.V."/>
            <person name="Miller A.N."/>
            <person name="O'Donnell K."/>
            <person name="Stajich J.E."/>
            <person name="Bonito G."/>
        </authorList>
    </citation>
    <scope>NUCLEOTIDE SEQUENCE</scope>
    <source>
        <strain evidence="1">NVP1</strain>
    </source>
</reference>
<keyword evidence="2" id="KW-1185">Reference proteome</keyword>
<sequence>KHQPATMSSASTVCYSGLPADPNAEAYKMFTEWANQKDGLAMILKYCQTKSGFIVGSNNPVPFAGLQGRTVSSSRLDKTLSRDMQLTAEDLGPSFHTNTFGRYSSSF</sequence>
<protein>
    <submittedName>
        <fullName evidence="1">Uncharacterized protein</fullName>
    </submittedName>
</protein>
<dbReference type="EMBL" id="JAAAUY010002023">
    <property type="protein sequence ID" value="KAF9316137.1"/>
    <property type="molecule type" value="Genomic_DNA"/>
</dbReference>
<dbReference type="AlphaFoldDB" id="A0A9P5VG79"/>
<organism evidence="1 2">
    <name type="scientific">Podila minutissima</name>
    <dbReference type="NCBI Taxonomy" id="64525"/>
    <lineage>
        <taxon>Eukaryota</taxon>
        <taxon>Fungi</taxon>
        <taxon>Fungi incertae sedis</taxon>
        <taxon>Mucoromycota</taxon>
        <taxon>Mortierellomycotina</taxon>
        <taxon>Mortierellomycetes</taxon>
        <taxon>Mortierellales</taxon>
        <taxon>Mortierellaceae</taxon>
        <taxon>Podila</taxon>
    </lineage>
</organism>
<evidence type="ECO:0000313" key="1">
    <source>
        <dbReference type="EMBL" id="KAF9316137.1"/>
    </source>
</evidence>
<proteinExistence type="predicted"/>